<evidence type="ECO:0000259" key="8">
    <source>
        <dbReference type="Pfam" id="PF07715"/>
    </source>
</evidence>
<dbReference type="PROSITE" id="PS52016">
    <property type="entry name" value="TONB_DEPENDENT_REC_3"/>
    <property type="match status" value="1"/>
</dbReference>
<reference evidence="9" key="1">
    <citation type="submission" date="2022-03" db="EMBL/GenBank/DDBJ databases">
        <title>De novo assembled genomes of Belliella spp. (Cyclobacteriaceae) strains.</title>
        <authorList>
            <person name="Szabo A."/>
            <person name="Korponai K."/>
            <person name="Felfoldi T."/>
        </authorList>
    </citation>
    <scope>NUCLEOTIDE SEQUENCE</scope>
    <source>
        <strain evidence="9">DSM 111904</strain>
    </source>
</reference>
<dbReference type="NCBIfam" id="TIGR04057">
    <property type="entry name" value="SusC_RagA_signa"/>
    <property type="match status" value="1"/>
</dbReference>
<keyword evidence="3 7" id="KW-1134">Transmembrane beta strand</keyword>
<keyword evidence="10" id="KW-1185">Reference proteome</keyword>
<name>A0ABS9V596_9BACT</name>
<dbReference type="Pfam" id="PF07715">
    <property type="entry name" value="Plug"/>
    <property type="match status" value="1"/>
</dbReference>
<dbReference type="InterPro" id="IPR008969">
    <property type="entry name" value="CarboxyPept-like_regulatory"/>
</dbReference>
<evidence type="ECO:0000313" key="9">
    <source>
        <dbReference type="EMBL" id="MCH7411573.1"/>
    </source>
</evidence>
<evidence type="ECO:0000256" key="6">
    <source>
        <dbReference type="ARBA" id="ARBA00023237"/>
    </source>
</evidence>
<dbReference type="Gene3D" id="2.170.130.10">
    <property type="entry name" value="TonB-dependent receptor, plug domain"/>
    <property type="match status" value="1"/>
</dbReference>
<evidence type="ECO:0000256" key="5">
    <source>
        <dbReference type="ARBA" id="ARBA00023136"/>
    </source>
</evidence>
<gene>
    <name evidence="9" type="ORF">MM239_19460</name>
</gene>
<dbReference type="InterPro" id="IPR023996">
    <property type="entry name" value="TonB-dep_OMP_SusC/RagA"/>
</dbReference>
<dbReference type="Gene3D" id="2.40.170.20">
    <property type="entry name" value="TonB-dependent receptor, beta-barrel domain"/>
    <property type="match status" value="1"/>
</dbReference>
<comment type="similarity">
    <text evidence="7">Belongs to the TonB-dependent receptor family.</text>
</comment>
<dbReference type="InterPro" id="IPR023997">
    <property type="entry name" value="TonB-dep_OMP_SusC/RagA_CS"/>
</dbReference>
<dbReference type="SUPFAM" id="SSF49464">
    <property type="entry name" value="Carboxypeptidase regulatory domain-like"/>
    <property type="match status" value="1"/>
</dbReference>
<proteinExistence type="inferred from homology"/>
<sequence>MRKVLLLVFVFVGMLLHHEAWSQQRQISGKVISGEDNDPLPGVNVVIKGTTRGAITDLDGNYTIQADQNETIVFSFVGFTTQEVVVGNRGTIDITLSPDSKTLGEVVVVGYGSTTKGDLTGNIASVKGEALSTVPVPNFQEALQGRMAGVFVESSSGKLGEGVKIRVRGTTSISGGNDPLYVIDGIPMTTSGGIGYYNPLADINFNDVESFEVLKDASAAAIYGARAANGVVLITTKSGAKGKTKFNVGIQRGVSSPTRLREFLNTSEYVELMREAGYNYDRLNFGTDPINNPSDYPGSELEFVDSRLDRYSGWADWRTGEVDTDWQREAFNPGAGTLNVNFSASGGDDKTRFFFSGAYDKQDGILIRNDFERISGRLNLDHTVSSKFLIGANFGLSRTQNNRLADDNQFNNPIQLVALAPITPIRDLNGQLYDRPTTTYYNNLIDSENAQWLNTSFRNITNIFGEYKLLEDLKFRSEFGVDIMNQNEEQFFGSRTNLGLSTNGYARSRWTRIFNYNTNNYFSYNKVFNSVHNFEAIAGMSFQKSDRYFTFVEGQEFPLDELRTLQSAAEITGGASNITNFSFLSYFSRVNYKYAEKYLATLSARVDGSSRFGENNKYGFFPAASVGWIVSEESFLKGNDQLSLLKFRASYGLTGNAEIGDFDHLGLYGSASYALIPGLRPTQIPNPNLTWERTAQLNFGLEFALFRDRITGEFDFYDKNTTDLLLNVPIPATSGFNIQRQNIGRMQNYGFEIVLNSVNVAKQNFTWNTSVNFARNINRVRELAPGQTSIPPSSSRFLNGVFIDQSIGVFYGPAYAGVDPANGDALYYANAERTETTNDYNEAERMFVGDPNPKFFGGITNNFTFKNFDLSVMFQGVYGNDIFDGGGGFFAANGDWFDNSTRDQMRRWQNPGDITDIPQARLGECNGCNASSRYISDGSYLRLRTLTFGYTLTSSQLEKLKLTSVRIFFTGQNLLTFTNYRGWDPEVNADYLADNIFQGNDFYSAPQARIFSLGLNVGF</sequence>
<keyword evidence="4 7" id="KW-0812">Transmembrane</keyword>
<evidence type="ECO:0000256" key="2">
    <source>
        <dbReference type="ARBA" id="ARBA00022448"/>
    </source>
</evidence>
<evidence type="ECO:0000256" key="7">
    <source>
        <dbReference type="PROSITE-ProRule" id="PRU01360"/>
    </source>
</evidence>
<dbReference type="EMBL" id="JAKZGP010000088">
    <property type="protein sequence ID" value="MCH7411573.1"/>
    <property type="molecule type" value="Genomic_DNA"/>
</dbReference>
<protein>
    <submittedName>
        <fullName evidence="9">TonB-dependent receptor</fullName>
    </submittedName>
</protein>
<dbReference type="RefSeq" id="WP_241350005.1">
    <property type="nucleotide sequence ID" value="NZ_JAKZGP010000088.1"/>
</dbReference>
<comment type="caution">
    <text evidence="9">The sequence shown here is derived from an EMBL/GenBank/DDBJ whole genome shotgun (WGS) entry which is preliminary data.</text>
</comment>
<evidence type="ECO:0000256" key="4">
    <source>
        <dbReference type="ARBA" id="ARBA00022692"/>
    </source>
</evidence>
<evidence type="ECO:0000256" key="3">
    <source>
        <dbReference type="ARBA" id="ARBA00022452"/>
    </source>
</evidence>
<keyword evidence="6 7" id="KW-0998">Cell outer membrane</keyword>
<dbReference type="Pfam" id="PF13715">
    <property type="entry name" value="CarbopepD_reg_2"/>
    <property type="match status" value="1"/>
</dbReference>
<dbReference type="Gene3D" id="2.60.40.1120">
    <property type="entry name" value="Carboxypeptidase-like, regulatory domain"/>
    <property type="match status" value="1"/>
</dbReference>
<organism evidence="9 10">
    <name type="scientific">Belliella filtrata</name>
    <dbReference type="NCBI Taxonomy" id="2923435"/>
    <lineage>
        <taxon>Bacteria</taxon>
        <taxon>Pseudomonadati</taxon>
        <taxon>Bacteroidota</taxon>
        <taxon>Cytophagia</taxon>
        <taxon>Cytophagales</taxon>
        <taxon>Cyclobacteriaceae</taxon>
        <taxon>Belliella</taxon>
    </lineage>
</organism>
<keyword evidence="5 7" id="KW-0472">Membrane</keyword>
<dbReference type="InterPro" id="IPR037066">
    <property type="entry name" value="Plug_dom_sf"/>
</dbReference>
<dbReference type="SUPFAM" id="SSF56935">
    <property type="entry name" value="Porins"/>
    <property type="match status" value="1"/>
</dbReference>
<keyword evidence="2 7" id="KW-0813">Transport</keyword>
<accession>A0ABS9V596</accession>
<evidence type="ECO:0000313" key="10">
    <source>
        <dbReference type="Proteomes" id="UP001165489"/>
    </source>
</evidence>
<dbReference type="Proteomes" id="UP001165489">
    <property type="component" value="Unassembled WGS sequence"/>
</dbReference>
<feature type="domain" description="TonB-dependent receptor plug" evidence="8">
    <location>
        <begin position="117"/>
        <end position="231"/>
    </location>
</feature>
<dbReference type="InterPro" id="IPR012910">
    <property type="entry name" value="Plug_dom"/>
</dbReference>
<dbReference type="InterPro" id="IPR039426">
    <property type="entry name" value="TonB-dep_rcpt-like"/>
</dbReference>
<dbReference type="InterPro" id="IPR036942">
    <property type="entry name" value="Beta-barrel_TonB_sf"/>
</dbReference>
<dbReference type="NCBIfam" id="TIGR04056">
    <property type="entry name" value="OMP_RagA_SusC"/>
    <property type="match status" value="1"/>
</dbReference>
<comment type="subcellular location">
    <subcellularLocation>
        <location evidence="1 7">Cell outer membrane</location>
        <topology evidence="1 7">Multi-pass membrane protein</topology>
    </subcellularLocation>
</comment>
<evidence type="ECO:0000256" key="1">
    <source>
        <dbReference type="ARBA" id="ARBA00004571"/>
    </source>
</evidence>
<keyword evidence="9" id="KW-0675">Receptor</keyword>